<gene>
    <name evidence="1" type="ORF">BAZSYMB_GCONTIG00690_0</name>
</gene>
<organism evidence="1 2">
    <name type="scientific">Bathymodiolus azoricus thioautotrophic gill symbiont</name>
    <dbReference type="NCBI Taxonomy" id="235205"/>
    <lineage>
        <taxon>Bacteria</taxon>
        <taxon>Pseudomonadati</taxon>
        <taxon>Pseudomonadota</taxon>
        <taxon>Gammaproteobacteria</taxon>
        <taxon>sulfur-oxidizing symbionts</taxon>
    </lineage>
</organism>
<sequence length="98" mass="10444">MTAGVEDDNGIPVRDANAEIEATIALVKLAISATGAPVYLVMGNDSGESSANVLDRLLADGEDKLVSGFIHIDYETGEFTTYSRDGTVWKSEDHPVTE</sequence>
<dbReference type="AlphaFoldDB" id="A0A1H6L1I0"/>
<reference evidence="2" key="1">
    <citation type="submission" date="2016-06" db="EMBL/GenBank/DDBJ databases">
        <authorList>
            <person name="Petersen J."/>
            <person name="Sayavedra L."/>
        </authorList>
    </citation>
    <scope>NUCLEOTIDE SEQUENCE [LARGE SCALE GENOMIC DNA]</scope>
    <source>
        <strain evidence="2">BazSymB</strain>
    </source>
</reference>
<evidence type="ECO:0000313" key="2">
    <source>
        <dbReference type="Proteomes" id="UP000198559"/>
    </source>
</evidence>
<accession>A0A1H6L1I0</accession>
<dbReference type="Proteomes" id="UP000198559">
    <property type="component" value="Unassembled WGS sequence"/>
</dbReference>
<dbReference type="EMBL" id="CVUD02000135">
    <property type="protein sequence ID" value="SEH77991.1"/>
    <property type="molecule type" value="Genomic_DNA"/>
</dbReference>
<evidence type="ECO:0000313" key="1">
    <source>
        <dbReference type="EMBL" id="SEH77991.1"/>
    </source>
</evidence>
<proteinExistence type="predicted"/>
<protein>
    <submittedName>
        <fullName evidence="1">Uncharacterized protein</fullName>
    </submittedName>
</protein>
<name>A0A1H6L1I0_9GAMM</name>